<reference evidence="2" key="2">
    <citation type="submission" date="2015-01" db="EMBL/GenBank/DDBJ databases">
        <title>Evolutionary Origins and Diversification of the Mycorrhizal Mutualists.</title>
        <authorList>
            <consortium name="DOE Joint Genome Institute"/>
            <consortium name="Mycorrhizal Genomics Consortium"/>
            <person name="Kohler A."/>
            <person name="Kuo A."/>
            <person name="Nagy L.G."/>
            <person name="Floudas D."/>
            <person name="Copeland A."/>
            <person name="Barry K.W."/>
            <person name="Cichocki N."/>
            <person name="Veneault-Fourrey C."/>
            <person name="LaButti K."/>
            <person name="Lindquist E.A."/>
            <person name="Lipzen A."/>
            <person name="Lundell T."/>
            <person name="Morin E."/>
            <person name="Murat C."/>
            <person name="Riley R."/>
            <person name="Ohm R."/>
            <person name="Sun H."/>
            <person name="Tunlid A."/>
            <person name="Henrissat B."/>
            <person name="Grigoriev I.V."/>
            <person name="Hibbett D.S."/>
            <person name="Martin F."/>
        </authorList>
    </citation>
    <scope>NUCLEOTIDE SEQUENCE [LARGE SCALE GENOMIC DNA]</scope>
    <source>
        <strain evidence="2">F 1598</strain>
    </source>
</reference>
<dbReference type="InParanoid" id="A0A0C3B5H2"/>
<organism evidence="1 2">
    <name type="scientific">Piloderma croceum (strain F 1598)</name>
    <dbReference type="NCBI Taxonomy" id="765440"/>
    <lineage>
        <taxon>Eukaryota</taxon>
        <taxon>Fungi</taxon>
        <taxon>Dikarya</taxon>
        <taxon>Basidiomycota</taxon>
        <taxon>Agaricomycotina</taxon>
        <taxon>Agaricomycetes</taxon>
        <taxon>Agaricomycetidae</taxon>
        <taxon>Atheliales</taxon>
        <taxon>Atheliaceae</taxon>
        <taxon>Piloderma</taxon>
    </lineage>
</organism>
<dbReference type="PANTHER" id="PTHR46579">
    <property type="entry name" value="F5/8 TYPE C DOMAIN-CONTAINING PROTEIN-RELATED"/>
    <property type="match status" value="1"/>
</dbReference>
<proteinExistence type="predicted"/>
<dbReference type="HOGENOM" id="CLU_002101_4_1_1"/>
<dbReference type="EMBL" id="KN833125">
    <property type="protein sequence ID" value="KIM72522.1"/>
    <property type="molecule type" value="Genomic_DNA"/>
</dbReference>
<accession>A0A0C3B5H2</accession>
<protein>
    <submittedName>
        <fullName evidence="1">Uncharacterized protein</fullName>
    </submittedName>
</protein>
<reference evidence="1 2" key="1">
    <citation type="submission" date="2014-04" db="EMBL/GenBank/DDBJ databases">
        <authorList>
            <consortium name="DOE Joint Genome Institute"/>
            <person name="Kuo A."/>
            <person name="Tarkka M."/>
            <person name="Buscot F."/>
            <person name="Kohler A."/>
            <person name="Nagy L.G."/>
            <person name="Floudas D."/>
            <person name="Copeland A."/>
            <person name="Barry K.W."/>
            <person name="Cichocki N."/>
            <person name="Veneault-Fourrey C."/>
            <person name="LaButti K."/>
            <person name="Lindquist E.A."/>
            <person name="Lipzen A."/>
            <person name="Lundell T."/>
            <person name="Morin E."/>
            <person name="Murat C."/>
            <person name="Sun H."/>
            <person name="Tunlid A."/>
            <person name="Henrissat B."/>
            <person name="Grigoriev I.V."/>
            <person name="Hibbett D.S."/>
            <person name="Martin F."/>
            <person name="Nordberg H.P."/>
            <person name="Cantor M.N."/>
            <person name="Hua S.X."/>
        </authorList>
    </citation>
    <scope>NUCLEOTIDE SEQUENCE [LARGE SCALE GENOMIC DNA]</scope>
    <source>
        <strain evidence="1 2">F 1598</strain>
    </source>
</reference>
<keyword evidence="2" id="KW-1185">Reference proteome</keyword>
<dbReference type="PANTHER" id="PTHR46579:SF1">
    <property type="entry name" value="F5_8 TYPE C DOMAIN-CONTAINING PROTEIN"/>
    <property type="match status" value="1"/>
</dbReference>
<dbReference type="OrthoDB" id="3269001at2759"/>
<gene>
    <name evidence="1" type="ORF">PILCRDRAFT_81787</name>
</gene>
<feature type="non-terminal residue" evidence="1">
    <location>
        <position position="529"/>
    </location>
</feature>
<name>A0A0C3B5H2_PILCF</name>
<dbReference type="Proteomes" id="UP000054166">
    <property type="component" value="Unassembled WGS sequence"/>
</dbReference>
<evidence type="ECO:0000313" key="1">
    <source>
        <dbReference type="EMBL" id="KIM72522.1"/>
    </source>
</evidence>
<sequence>MDGLKRKELRLVWSLSVDWFNPFHNKKGGRTASSGSMALLLLNLPPSLRYLPENIYLHAIAPKEPTADQVNHYLEPIVKMMDHSYQHGTHFSKTYDNPRDGRSTRSMITVEVFDLKGAKRVLGHCSPTSNNNFCSFCTISKVDIGNFDWEHWEPRKLEDLRSAAEKWRDTPSAAARKELYKTYGVRWSALWGLSYFDPTRSVIVDGMHNLFEGLVEFHCRNILGIDRPPPEPEEEKAADPRQLATATKLFAQGATRRSLERFTVAVLKALCSDNHITLPDVGRGKKLRKSQILDVLEDFLLVTPSNAAATGQPREWIVGDDGVNAKELKRIHNFLSETTRPSWHTPPPSNLGEASHGQLKADELRSSIEFNVPVALAQIWDHDTQQSEEDEGAWRQKKLFHATMLLATAIRWATSYFTSELHAVQYMIYMTAYLNTLKELYLNFPWRTNHHTTLHIGPFLLLFGPMHGWWMFVFERVIGKLQKIKTNYKLGELEGTMLETFSTAANFKSLMLQNEDMSVMQKIKVIIEQ</sequence>
<evidence type="ECO:0000313" key="2">
    <source>
        <dbReference type="Proteomes" id="UP000054166"/>
    </source>
</evidence>
<dbReference type="AlphaFoldDB" id="A0A0C3B5H2"/>